<dbReference type="PROSITE" id="PS50110">
    <property type="entry name" value="RESPONSE_REGULATORY"/>
    <property type="match status" value="1"/>
</dbReference>
<feature type="domain" description="Response regulatory" evidence="1">
    <location>
        <begin position="4"/>
        <end position="118"/>
    </location>
</feature>
<dbReference type="Gene3D" id="1.10.10.10">
    <property type="entry name" value="Winged helix-like DNA-binding domain superfamily/Winged helix DNA-binding domain"/>
    <property type="match status" value="1"/>
</dbReference>
<organism evidence="4">
    <name type="scientific">freshwater metagenome</name>
    <dbReference type="NCBI Taxonomy" id="449393"/>
    <lineage>
        <taxon>unclassified sequences</taxon>
        <taxon>metagenomes</taxon>
        <taxon>ecological metagenomes</taxon>
    </lineage>
</organism>
<dbReference type="PANTHER" id="PTHR43228:SF6">
    <property type="entry name" value="RESPONSE REGULATOR RECEIVER"/>
    <property type="match status" value="1"/>
</dbReference>
<dbReference type="InterPro" id="IPR001789">
    <property type="entry name" value="Sig_transdc_resp-reg_receiver"/>
</dbReference>
<dbReference type="Pfam" id="PF00072">
    <property type="entry name" value="Response_reg"/>
    <property type="match status" value="1"/>
</dbReference>
<dbReference type="EMBL" id="CAFBMG010000037">
    <property type="protein sequence ID" value="CAB4897341.1"/>
    <property type="molecule type" value="Genomic_DNA"/>
</dbReference>
<dbReference type="InterPro" id="IPR036388">
    <property type="entry name" value="WH-like_DNA-bd_sf"/>
</dbReference>
<evidence type="ECO:0000259" key="1">
    <source>
        <dbReference type="PROSITE" id="PS50110"/>
    </source>
</evidence>
<sequence length="191" mass="20875">MPTRVVVAEDEAIIRMDLCELLQEEGYEVVADCGRGDQAVDLVRQHRPDVTLLDIKMPGMDGISAAREIGAEHLSAVVLVTAFSQRELIDEANDAGVHGYVVKPFERHDLAPAIEVAITRFRVESALAEQVQDATAQLAARKLLDRAKGLLMDQHGLSEQNAFDFIQKTAMASRSPMTEVAEQILAGSLQP</sequence>
<dbReference type="AlphaFoldDB" id="A0A6J7FPD6"/>
<dbReference type="Pfam" id="PF03861">
    <property type="entry name" value="ANTAR"/>
    <property type="match status" value="1"/>
</dbReference>
<evidence type="ECO:0000313" key="3">
    <source>
        <dbReference type="EMBL" id="CAB4749336.1"/>
    </source>
</evidence>
<dbReference type="InterPro" id="IPR008327">
    <property type="entry name" value="Sig_transdc_resp-reg_antiterm"/>
</dbReference>
<dbReference type="GO" id="GO:0000160">
    <property type="term" value="P:phosphorelay signal transduction system"/>
    <property type="evidence" value="ECO:0007669"/>
    <property type="project" value="InterPro"/>
</dbReference>
<dbReference type="InterPro" id="IPR011006">
    <property type="entry name" value="CheY-like_superfamily"/>
</dbReference>
<dbReference type="GO" id="GO:0003723">
    <property type="term" value="F:RNA binding"/>
    <property type="evidence" value="ECO:0007669"/>
    <property type="project" value="InterPro"/>
</dbReference>
<dbReference type="PROSITE" id="PS50921">
    <property type="entry name" value="ANTAR"/>
    <property type="match status" value="1"/>
</dbReference>
<dbReference type="PANTHER" id="PTHR43228">
    <property type="entry name" value="TWO-COMPONENT RESPONSE REGULATOR"/>
    <property type="match status" value="1"/>
</dbReference>
<dbReference type="SMART" id="SM00448">
    <property type="entry name" value="REC"/>
    <property type="match status" value="1"/>
</dbReference>
<dbReference type="InterPro" id="IPR005561">
    <property type="entry name" value="ANTAR"/>
</dbReference>
<dbReference type="PIRSF" id="PIRSF036382">
    <property type="entry name" value="RR_antiterm"/>
    <property type="match status" value="1"/>
</dbReference>
<dbReference type="InterPro" id="IPR052048">
    <property type="entry name" value="ST_Response_Regulator"/>
</dbReference>
<dbReference type="Gene3D" id="3.40.50.2300">
    <property type="match status" value="1"/>
</dbReference>
<evidence type="ECO:0000259" key="2">
    <source>
        <dbReference type="PROSITE" id="PS50921"/>
    </source>
</evidence>
<protein>
    <submittedName>
        <fullName evidence="4">Unannotated protein</fullName>
    </submittedName>
</protein>
<dbReference type="SUPFAM" id="SSF52172">
    <property type="entry name" value="CheY-like"/>
    <property type="match status" value="1"/>
</dbReference>
<dbReference type="SMART" id="SM01012">
    <property type="entry name" value="ANTAR"/>
    <property type="match status" value="1"/>
</dbReference>
<accession>A0A6J7FPD6</accession>
<name>A0A6J7FPD6_9ZZZZ</name>
<reference evidence="4" key="1">
    <citation type="submission" date="2020-05" db="EMBL/GenBank/DDBJ databases">
        <authorList>
            <person name="Chiriac C."/>
            <person name="Salcher M."/>
            <person name="Ghai R."/>
            <person name="Kavagutti S V."/>
        </authorList>
    </citation>
    <scope>NUCLEOTIDE SEQUENCE</scope>
</reference>
<feature type="domain" description="ANTAR" evidence="2">
    <location>
        <begin position="124"/>
        <end position="185"/>
    </location>
</feature>
<gene>
    <name evidence="3" type="ORF">UFOPK2766_01555</name>
    <name evidence="4" type="ORF">UFOPK3519_00658</name>
</gene>
<evidence type="ECO:0000313" key="4">
    <source>
        <dbReference type="EMBL" id="CAB4897341.1"/>
    </source>
</evidence>
<dbReference type="EMBL" id="CAEZYU010000076">
    <property type="protein sequence ID" value="CAB4749336.1"/>
    <property type="molecule type" value="Genomic_DNA"/>
</dbReference>
<proteinExistence type="predicted"/>